<protein>
    <submittedName>
        <fullName evidence="6">H-NS histone family protein</fullName>
    </submittedName>
</protein>
<evidence type="ECO:0000259" key="5">
    <source>
        <dbReference type="SMART" id="SM00528"/>
    </source>
</evidence>
<sequence length="103" mass="11029">MSNLQDLIAQRDALDKQIEETRKAARAAAIAQVREWVAAHGLTAEDIGFKASGAAKAPAKLRKAVAIKYRGPAGETWTGRGVAPKWLTALESAGRTRSEFLVA</sequence>
<dbReference type="GO" id="GO:0032993">
    <property type="term" value="C:protein-DNA complex"/>
    <property type="evidence" value="ECO:0007669"/>
    <property type="project" value="TreeGrafter"/>
</dbReference>
<dbReference type="AlphaFoldDB" id="A0A6L5JYV4"/>
<evidence type="ECO:0000256" key="1">
    <source>
        <dbReference type="ARBA" id="ARBA00004453"/>
    </source>
</evidence>
<reference evidence="6 7" key="1">
    <citation type="submission" date="2019-10" db="EMBL/GenBank/DDBJ databases">
        <title>Whole-genome sequence of the purple nonsulfur photosynthetic bacterium Rhodocyclus tenuis.</title>
        <authorList>
            <person name="Kyndt J.A."/>
            <person name="Meyer T.E."/>
        </authorList>
    </citation>
    <scope>NUCLEOTIDE SEQUENCE [LARGE SCALE GENOMIC DNA]</scope>
    <source>
        <strain evidence="6 7">DSM 110</strain>
    </source>
</reference>
<dbReference type="GO" id="GO:0005829">
    <property type="term" value="C:cytosol"/>
    <property type="evidence" value="ECO:0007669"/>
    <property type="project" value="TreeGrafter"/>
</dbReference>
<evidence type="ECO:0000256" key="3">
    <source>
        <dbReference type="ARBA" id="ARBA00022490"/>
    </source>
</evidence>
<name>A0A6L5JYV4_RHOTE</name>
<comment type="caution">
    <text evidence="6">The sequence shown here is derived from an EMBL/GenBank/DDBJ whole genome shotgun (WGS) entry which is preliminary data.</text>
</comment>
<dbReference type="InterPro" id="IPR027444">
    <property type="entry name" value="H-NS_C_dom"/>
</dbReference>
<dbReference type="InterPro" id="IPR037150">
    <property type="entry name" value="H-NS_C_dom_sf"/>
</dbReference>
<evidence type="ECO:0000313" key="6">
    <source>
        <dbReference type="EMBL" id="MQY52251.1"/>
    </source>
</evidence>
<dbReference type="GO" id="GO:0000976">
    <property type="term" value="F:transcription cis-regulatory region binding"/>
    <property type="evidence" value="ECO:0007669"/>
    <property type="project" value="TreeGrafter"/>
</dbReference>
<dbReference type="PANTHER" id="PTHR38097">
    <property type="match status" value="1"/>
</dbReference>
<evidence type="ECO:0000256" key="2">
    <source>
        <dbReference type="ARBA" id="ARBA00010610"/>
    </source>
</evidence>
<keyword evidence="4" id="KW-0238">DNA-binding</keyword>
<dbReference type="Proteomes" id="UP000480275">
    <property type="component" value="Unassembled WGS sequence"/>
</dbReference>
<dbReference type="GO" id="GO:0003681">
    <property type="term" value="F:bent DNA binding"/>
    <property type="evidence" value="ECO:0007669"/>
    <property type="project" value="TreeGrafter"/>
</dbReference>
<dbReference type="OrthoDB" id="5297879at2"/>
<dbReference type="GO" id="GO:0003680">
    <property type="term" value="F:minor groove of adenine-thymine-rich DNA binding"/>
    <property type="evidence" value="ECO:0007669"/>
    <property type="project" value="TreeGrafter"/>
</dbReference>
<proteinExistence type="inferred from homology"/>
<organism evidence="6 7">
    <name type="scientific">Rhodocyclus tenuis</name>
    <name type="common">Rhodospirillum tenue</name>
    <dbReference type="NCBI Taxonomy" id="1066"/>
    <lineage>
        <taxon>Bacteria</taxon>
        <taxon>Pseudomonadati</taxon>
        <taxon>Pseudomonadota</taxon>
        <taxon>Betaproteobacteria</taxon>
        <taxon>Rhodocyclales</taxon>
        <taxon>Rhodocyclaceae</taxon>
        <taxon>Rhodocyclus</taxon>
    </lineage>
</organism>
<dbReference type="SUPFAM" id="SSF81273">
    <property type="entry name" value="H-NS histone-like proteins"/>
    <property type="match status" value="1"/>
</dbReference>
<feature type="domain" description="DNA-binding protein H-NS-like C-terminal" evidence="5">
    <location>
        <begin position="59"/>
        <end position="102"/>
    </location>
</feature>
<dbReference type="PANTHER" id="PTHR38097:SF2">
    <property type="entry name" value="DNA-BINDING PROTEIN STPA"/>
    <property type="match status" value="1"/>
</dbReference>
<comment type="similarity">
    <text evidence="2">Belongs to the histone-like protein H-NS family.</text>
</comment>
<gene>
    <name evidence="6" type="ORF">GHK24_10745</name>
</gene>
<accession>A0A6L5JYV4</accession>
<dbReference type="Pfam" id="PF00816">
    <property type="entry name" value="Histone_HNS"/>
    <property type="match status" value="1"/>
</dbReference>
<comment type="subcellular location">
    <subcellularLocation>
        <location evidence="1">Cytoplasm</location>
        <location evidence="1">Nucleoid</location>
    </subcellularLocation>
</comment>
<dbReference type="Gene3D" id="4.10.430.10">
    <property type="entry name" value="Histone-like protein H-NS, C-terminal domain"/>
    <property type="match status" value="1"/>
</dbReference>
<keyword evidence="3" id="KW-0963">Cytoplasm</keyword>
<dbReference type="GO" id="GO:0009295">
    <property type="term" value="C:nucleoid"/>
    <property type="evidence" value="ECO:0007669"/>
    <property type="project" value="UniProtKB-SubCell"/>
</dbReference>
<dbReference type="EMBL" id="WIXJ01000007">
    <property type="protein sequence ID" value="MQY52251.1"/>
    <property type="molecule type" value="Genomic_DNA"/>
</dbReference>
<dbReference type="GO" id="GO:0001217">
    <property type="term" value="F:DNA-binding transcription repressor activity"/>
    <property type="evidence" value="ECO:0007669"/>
    <property type="project" value="TreeGrafter"/>
</dbReference>
<evidence type="ECO:0000313" key="7">
    <source>
        <dbReference type="Proteomes" id="UP000480275"/>
    </source>
</evidence>
<dbReference type="SMART" id="SM00528">
    <property type="entry name" value="HNS"/>
    <property type="match status" value="1"/>
</dbReference>
<evidence type="ECO:0000256" key="4">
    <source>
        <dbReference type="ARBA" id="ARBA00023125"/>
    </source>
</evidence>